<protein>
    <submittedName>
        <fullName evidence="1">Uncharacterized protein</fullName>
    </submittedName>
</protein>
<organism evidence="1 2">
    <name type="scientific">Longimycelium tulufanense</name>
    <dbReference type="NCBI Taxonomy" id="907463"/>
    <lineage>
        <taxon>Bacteria</taxon>
        <taxon>Bacillati</taxon>
        <taxon>Actinomycetota</taxon>
        <taxon>Actinomycetes</taxon>
        <taxon>Pseudonocardiales</taxon>
        <taxon>Pseudonocardiaceae</taxon>
        <taxon>Longimycelium</taxon>
    </lineage>
</organism>
<dbReference type="Proteomes" id="UP000637578">
    <property type="component" value="Unassembled WGS sequence"/>
</dbReference>
<evidence type="ECO:0000313" key="1">
    <source>
        <dbReference type="EMBL" id="GGM78576.1"/>
    </source>
</evidence>
<dbReference type="Pfam" id="PF18897">
    <property type="entry name" value="Gp3-like"/>
    <property type="match status" value="1"/>
</dbReference>
<gene>
    <name evidence="1" type="ORF">GCM10012275_56500</name>
</gene>
<dbReference type="InterPro" id="IPR043991">
    <property type="entry name" value="Gp3-like"/>
</dbReference>
<dbReference type="EMBL" id="BMMK01000041">
    <property type="protein sequence ID" value="GGM78576.1"/>
    <property type="molecule type" value="Genomic_DNA"/>
</dbReference>
<keyword evidence="2" id="KW-1185">Reference proteome</keyword>
<reference evidence="1" key="2">
    <citation type="submission" date="2020-09" db="EMBL/GenBank/DDBJ databases">
        <authorList>
            <person name="Sun Q."/>
            <person name="Zhou Y."/>
        </authorList>
    </citation>
    <scope>NUCLEOTIDE SEQUENCE</scope>
    <source>
        <strain evidence="1">CGMCC 4.5737</strain>
    </source>
</reference>
<dbReference type="AlphaFoldDB" id="A0A8J3CJT3"/>
<evidence type="ECO:0000313" key="2">
    <source>
        <dbReference type="Proteomes" id="UP000637578"/>
    </source>
</evidence>
<proteinExistence type="predicted"/>
<accession>A0A8J3CJT3</accession>
<comment type="caution">
    <text evidence="1">The sequence shown here is derived from an EMBL/GenBank/DDBJ whole genome shotgun (WGS) entry which is preliminary data.</text>
</comment>
<name>A0A8J3CJT3_9PSEU</name>
<reference evidence="1" key="1">
    <citation type="journal article" date="2014" name="Int. J. Syst. Evol. Microbiol.">
        <title>Complete genome sequence of Corynebacterium casei LMG S-19264T (=DSM 44701T), isolated from a smear-ripened cheese.</title>
        <authorList>
            <consortium name="US DOE Joint Genome Institute (JGI-PGF)"/>
            <person name="Walter F."/>
            <person name="Albersmeier A."/>
            <person name="Kalinowski J."/>
            <person name="Ruckert C."/>
        </authorList>
    </citation>
    <scope>NUCLEOTIDE SEQUENCE</scope>
    <source>
        <strain evidence="1">CGMCC 4.5737</strain>
    </source>
</reference>
<sequence length="222" mass="24573">MSLRDIFGDTQRMKRRDTVDVVGRLRSGMMVNRRPVALEQWRFTTGDPDVAGRIAALYGGPVEEWDATGEDDLQVLTQAAILRVVIPSPKWVRGEMKLFGRRGVLRACDGTAQTDGKPCACPQQLEERKEAAREGTGCEPAISIGFRLVDAPELGLFRYQSGSWTLLRELPDVMDALAEIDGPAWAELGLERIEWTPKGGTQTRSFVKTSIRVLGAAEEVEN</sequence>
<dbReference type="RefSeq" id="WP_189061473.1">
    <property type="nucleotide sequence ID" value="NZ_BMMK01000041.1"/>
</dbReference>